<feature type="compositionally biased region" description="Low complexity" evidence="1">
    <location>
        <begin position="36"/>
        <end position="46"/>
    </location>
</feature>
<proteinExistence type="predicted"/>
<dbReference type="EMBL" id="FNLM01000034">
    <property type="protein sequence ID" value="SDU24875.1"/>
    <property type="molecule type" value="Genomic_DNA"/>
</dbReference>
<evidence type="ECO:0000313" key="3">
    <source>
        <dbReference type="EMBL" id="SDU24875.1"/>
    </source>
</evidence>
<dbReference type="Proteomes" id="UP000183180">
    <property type="component" value="Unassembled WGS sequence"/>
</dbReference>
<feature type="region of interest" description="Disordered" evidence="1">
    <location>
        <begin position="1"/>
        <end position="56"/>
    </location>
</feature>
<accession>A0A1H2GZD4</accession>
<gene>
    <name evidence="3" type="ORF">SAMN04488548_134187</name>
</gene>
<evidence type="ECO:0000256" key="1">
    <source>
        <dbReference type="SAM" id="MobiDB-lite"/>
    </source>
</evidence>
<dbReference type="AlphaFoldDB" id="A0A1H2GZD4"/>
<feature type="compositionally biased region" description="Basic and acidic residues" evidence="1">
    <location>
        <begin position="1"/>
        <end position="31"/>
    </location>
</feature>
<keyword evidence="2" id="KW-0472">Membrane</keyword>
<feature type="transmembrane region" description="Helical" evidence="2">
    <location>
        <begin position="64"/>
        <end position="90"/>
    </location>
</feature>
<name>A0A1H2GZD4_9ACTN</name>
<sequence length="218" mass="23865">MSRRGFADSDSTRQAHPEDIPDLGGRSDTHGHRSPGRPGRPGLSRPVTGLAEENDHQPSRSHRWWRVALACVIVVICSGAILVGLKWALFEWIDRGMTTRTYESTDGARSMAEVMGLVLIDGDDVTYGEVTSSFPDSSAYLVITTPSAERSRQLFDRSGLPPSRPVTPDFATRAPENHGPAPSPTLVTSHRWDSRGYVTATWDPLRAPRVVYVSAGQT</sequence>
<feature type="region of interest" description="Disordered" evidence="1">
    <location>
        <begin position="155"/>
        <end position="187"/>
    </location>
</feature>
<keyword evidence="2" id="KW-1133">Transmembrane helix</keyword>
<evidence type="ECO:0000256" key="2">
    <source>
        <dbReference type="SAM" id="Phobius"/>
    </source>
</evidence>
<organism evidence="3 4">
    <name type="scientific">Gordonia westfalica</name>
    <dbReference type="NCBI Taxonomy" id="158898"/>
    <lineage>
        <taxon>Bacteria</taxon>
        <taxon>Bacillati</taxon>
        <taxon>Actinomycetota</taxon>
        <taxon>Actinomycetes</taxon>
        <taxon>Mycobacteriales</taxon>
        <taxon>Gordoniaceae</taxon>
        <taxon>Gordonia</taxon>
    </lineage>
</organism>
<evidence type="ECO:0000313" key="4">
    <source>
        <dbReference type="Proteomes" id="UP000183180"/>
    </source>
</evidence>
<reference evidence="3 4" key="1">
    <citation type="submission" date="2016-10" db="EMBL/GenBank/DDBJ databases">
        <authorList>
            <person name="de Groot N.N."/>
        </authorList>
    </citation>
    <scope>NUCLEOTIDE SEQUENCE [LARGE SCALE GENOMIC DNA]</scope>
    <source>
        <strain evidence="3 4">DSM 44215</strain>
    </source>
</reference>
<protein>
    <submittedName>
        <fullName evidence="3">Uncharacterized protein</fullName>
    </submittedName>
</protein>
<keyword evidence="2" id="KW-0812">Transmembrane</keyword>